<evidence type="ECO:0000256" key="3">
    <source>
        <dbReference type="ARBA" id="ARBA00022722"/>
    </source>
</evidence>
<dbReference type="CDD" id="cd09274">
    <property type="entry name" value="RNase_HI_RT_Ty3"/>
    <property type="match status" value="1"/>
</dbReference>
<evidence type="ECO:0000313" key="9">
    <source>
        <dbReference type="Proteomes" id="UP000515124"/>
    </source>
</evidence>
<feature type="domain" description="Integrase catalytic" evidence="8">
    <location>
        <begin position="575"/>
        <end position="744"/>
    </location>
</feature>
<keyword evidence="4" id="KW-0255">Endonuclease</keyword>
<dbReference type="Proteomes" id="UP000515124">
    <property type="component" value="Unplaced"/>
</dbReference>
<dbReference type="InterPro" id="IPR012337">
    <property type="entry name" value="RNaseH-like_sf"/>
</dbReference>
<dbReference type="RefSeq" id="XP_021832234.1">
    <property type="nucleotide sequence ID" value="XM_021976542.1"/>
</dbReference>
<evidence type="ECO:0000259" key="7">
    <source>
        <dbReference type="PROSITE" id="PS50879"/>
    </source>
</evidence>
<keyword evidence="2" id="KW-0548">Nucleotidyltransferase</keyword>
<evidence type="ECO:0000256" key="6">
    <source>
        <dbReference type="ARBA" id="ARBA00022918"/>
    </source>
</evidence>
<protein>
    <submittedName>
        <fullName evidence="10">Uncharacterized protein LOC110772134</fullName>
    </submittedName>
</protein>
<dbReference type="CDD" id="cd09279">
    <property type="entry name" value="RNase_HI_like"/>
    <property type="match status" value="1"/>
</dbReference>
<dbReference type="PROSITE" id="PS50879">
    <property type="entry name" value="RNASE_H_1"/>
    <property type="match status" value="1"/>
</dbReference>
<dbReference type="InterPro" id="IPR043502">
    <property type="entry name" value="DNA/RNA_pol_sf"/>
</dbReference>
<dbReference type="GO" id="GO:0003964">
    <property type="term" value="F:RNA-directed DNA polymerase activity"/>
    <property type="evidence" value="ECO:0007669"/>
    <property type="project" value="UniProtKB-KW"/>
</dbReference>
<keyword evidence="9" id="KW-1185">Reference proteome</keyword>
<keyword evidence="1" id="KW-0808">Transferase</keyword>
<evidence type="ECO:0000256" key="2">
    <source>
        <dbReference type="ARBA" id="ARBA00022695"/>
    </source>
</evidence>
<evidence type="ECO:0000313" key="10">
    <source>
        <dbReference type="RefSeq" id="XP_021832234.1"/>
    </source>
</evidence>
<dbReference type="GO" id="GO:0004523">
    <property type="term" value="F:RNA-DNA hybrid ribonuclease activity"/>
    <property type="evidence" value="ECO:0007669"/>
    <property type="project" value="InterPro"/>
</dbReference>
<dbReference type="InterPro" id="IPR001584">
    <property type="entry name" value="Integrase_cat-core"/>
</dbReference>
<dbReference type="Gene3D" id="3.10.20.370">
    <property type="match status" value="1"/>
</dbReference>
<dbReference type="InterPro" id="IPR043128">
    <property type="entry name" value="Rev_trsase/Diguanyl_cyclase"/>
</dbReference>
<dbReference type="SUPFAM" id="SSF56672">
    <property type="entry name" value="DNA/RNA polymerases"/>
    <property type="match status" value="1"/>
</dbReference>
<keyword evidence="6" id="KW-0695">RNA-directed DNA polymerase</keyword>
<dbReference type="Gene3D" id="3.30.70.270">
    <property type="match status" value="2"/>
</dbReference>
<dbReference type="Pfam" id="PF13456">
    <property type="entry name" value="RVT_3"/>
    <property type="match status" value="1"/>
</dbReference>
<dbReference type="PROSITE" id="PS50994">
    <property type="entry name" value="INTEGRASE"/>
    <property type="match status" value="1"/>
</dbReference>
<dbReference type="InterPro" id="IPR041373">
    <property type="entry name" value="RT_RNaseH"/>
</dbReference>
<sequence length="879" mass="98817">MDGFSGYNQIKMSPKDAEKTAFRPPYGNFYYTVMPFGLKNAGATYQRAMIAVFHDMMGKEVEDYVDDLVVKSKTREGHQEVLRKVHQRGIDVDPEKTRAINSLAPPKSLKELKSFMGRLSYIRRFIPGLAATMSTFTPLLKKGKPYVWGKECQEAYLKVQRIITKLPTMRAPIPGLPLKLYLAATNTAVGALLAQDDHEGEESPIYYVSRQLRGAETRYPKTDLLCLALVYAAQRLRHYFLAHKLQLMVKSDPVRYLLTRPVLSGRLARWLLQLSKFDITCAAPKAIKGQAVIDMLALFPEIEESTLSEEVLGELPEVVAAVTEEEPWILYFDGSSTSKGGGAGVVLINPEGQATALSFKLNFPCTNNTAEYEAFIMGMSIAREMGVEKIKVIGDSNLVLSQLQGNFAVKEATLAPYRTTAEKLTNSFKQVVMEHIPGITNRYADALATLGSKLSFVEEQPNITVIKKDVSVVEAMFQEELPEAEDDWRKALKEKMSKGSDIKELKDYTIIFGELYRRLPGGILTRCIGITEARRRLQSNCPRCSTIPSTEESFTISLAEDWRAPYLAFFVERTLPTDPRLAYKLKKTVKRYFVDGSTLYRKGFNGEPLRCLGESEARQVMQEIHAGECGEHQGMKRLHRQLLSVGFGIPYKMVTDNGTPFVNKQVSSTLSGYGIKHRRSTPYYPQGNGQAEATNKTILRILSKMVHEYEGGWSVHLPDALWAYRTSPRSATGFSPYSLVYGSDAISPVEITIPTARVSAVNDLEWDMKSCSDWRLLDLEAVDEKRAEAERRTSLSHKTIAQAYNRTVKPQAFKQGDLVLKVVEHVRRQVSGPSKFAPQWEGPFAVKEVYSSGYYRLISVKEGMLTDPINGKWLKPYYC</sequence>
<dbReference type="AlphaFoldDB" id="A0A6P5TZG0"/>
<organism evidence="9 10">
    <name type="scientific">Prunus avium</name>
    <name type="common">Cherry</name>
    <name type="synonym">Cerasus avium</name>
    <dbReference type="NCBI Taxonomy" id="42229"/>
    <lineage>
        <taxon>Eukaryota</taxon>
        <taxon>Viridiplantae</taxon>
        <taxon>Streptophyta</taxon>
        <taxon>Embryophyta</taxon>
        <taxon>Tracheophyta</taxon>
        <taxon>Spermatophyta</taxon>
        <taxon>Magnoliopsida</taxon>
        <taxon>eudicotyledons</taxon>
        <taxon>Gunneridae</taxon>
        <taxon>Pentapetalae</taxon>
        <taxon>rosids</taxon>
        <taxon>fabids</taxon>
        <taxon>Rosales</taxon>
        <taxon>Rosaceae</taxon>
        <taxon>Amygdaloideae</taxon>
        <taxon>Amygdaleae</taxon>
        <taxon>Prunus</taxon>
    </lineage>
</organism>
<proteinExistence type="predicted"/>
<name>A0A6P5TZG0_PRUAV</name>
<evidence type="ECO:0000256" key="5">
    <source>
        <dbReference type="ARBA" id="ARBA00022801"/>
    </source>
</evidence>
<dbReference type="Gene3D" id="3.10.10.10">
    <property type="entry name" value="HIV Type 1 Reverse Transcriptase, subunit A, domain 1"/>
    <property type="match status" value="1"/>
</dbReference>
<dbReference type="Gene3D" id="3.30.420.10">
    <property type="entry name" value="Ribonuclease H-like superfamily/Ribonuclease H"/>
    <property type="match status" value="2"/>
</dbReference>
<dbReference type="InterPro" id="IPR000477">
    <property type="entry name" value="RT_dom"/>
</dbReference>
<accession>A0A6P5TZG0</accession>
<dbReference type="PANTHER" id="PTHR48475">
    <property type="entry name" value="RIBONUCLEASE H"/>
    <property type="match status" value="1"/>
</dbReference>
<dbReference type="CDD" id="cd01647">
    <property type="entry name" value="RT_LTR"/>
    <property type="match status" value="1"/>
</dbReference>
<reference evidence="10" key="1">
    <citation type="submission" date="2025-08" db="UniProtKB">
        <authorList>
            <consortium name="RefSeq"/>
        </authorList>
    </citation>
    <scope>IDENTIFICATION</scope>
</reference>
<dbReference type="InterPro" id="IPR002156">
    <property type="entry name" value="RNaseH_domain"/>
</dbReference>
<feature type="domain" description="RNase H type-1" evidence="7">
    <location>
        <begin position="324"/>
        <end position="453"/>
    </location>
</feature>
<dbReference type="InterPro" id="IPR036397">
    <property type="entry name" value="RNaseH_sf"/>
</dbReference>
<dbReference type="GO" id="GO:0003676">
    <property type="term" value="F:nucleic acid binding"/>
    <property type="evidence" value="ECO:0007669"/>
    <property type="project" value="InterPro"/>
</dbReference>
<dbReference type="PANTHER" id="PTHR48475:SF1">
    <property type="entry name" value="RNASE H TYPE-1 DOMAIN-CONTAINING PROTEIN"/>
    <property type="match status" value="1"/>
</dbReference>
<evidence type="ECO:0000256" key="4">
    <source>
        <dbReference type="ARBA" id="ARBA00022759"/>
    </source>
</evidence>
<keyword evidence="5" id="KW-0378">Hydrolase</keyword>
<dbReference type="GO" id="GO:0015074">
    <property type="term" value="P:DNA integration"/>
    <property type="evidence" value="ECO:0007669"/>
    <property type="project" value="InterPro"/>
</dbReference>
<dbReference type="Pfam" id="PF17917">
    <property type="entry name" value="RT_RNaseH"/>
    <property type="match status" value="1"/>
</dbReference>
<evidence type="ECO:0000259" key="8">
    <source>
        <dbReference type="PROSITE" id="PS50994"/>
    </source>
</evidence>
<keyword evidence="3" id="KW-0540">Nuclease</keyword>
<dbReference type="Pfam" id="PF00078">
    <property type="entry name" value="RVT_1"/>
    <property type="match status" value="1"/>
</dbReference>
<gene>
    <name evidence="10" type="primary">LOC110772134</name>
</gene>
<dbReference type="SUPFAM" id="SSF53098">
    <property type="entry name" value="Ribonuclease H-like"/>
    <property type="match status" value="2"/>
</dbReference>
<evidence type="ECO:0000256" key="1">
    <source>
        <dbReference type="ARBA" id="ARBA00022679"/>
    </source>
</evidence>
<dbReference type="GeneID" id="110772134"/>
<dbReference type="KEGG" id="pavi:110772134"/>